<dbReference type="Pfam" id="PF13606">
    <property type="entry name" value="Ank_3"/>
    <property type="match status" value="1"/>
</dbReference>
<proteinExistence type="predicted"/>
<evidence type="ECO:0000313" key="2">
    <source>
        <dbReference type="EMBL" id="KAK7833500.1"/>
    </source>
</evidence>
<gene>
    <name evidence="2" type="ORF">CFP56_025567</name>
</gene>
<keyword evidence="3" id="KW-1185">Reference proteome</keyword>
<name>A0AAW0K4A7_QUESU</name>
<dbReference type="Proteomes" id="UP000237347">
    <property type="component" value="Unassembled WGS sequence"/>
</dbReference>
<evidence type="ECO:0000256" key="1">
    <source>
        <dbReference type="PROSITE-ProRule" id="PRU00023"/>
    </source>
</evidence>
<organism evidence="2 3">
    <name type="scientific">Quercus suber</name>
    <name type="common">Cork oak</name>
    <dbReference type="NCBI Taxonomy" id="58331"/>
    <lineage>
        <taxon>Eukaryota</taxon>
        <taxon>Viridiplantae</taxon>
        <taxon>Streptophyta</taxon>
        <taxon>Embryophyta</taxon>
        <taxon>Tracheophyta</taxon>
        <taxon>Spermatophyta</taxon>
        <taxon>Magnoliopsida</taxon>
        <taxon>eudicotyledons</taxon>
        <taxon>Gunneridae</taxon>
        <taxon>Pentapetalae</taxon>
        <taxon>rosids</taxon>
        <taxon>fabids</taxon>
        <taxon>Fagales</taxon>
        <taxon>Fagaceae</taxon>
        <taxon>Quercus</taxon>
    </lineage>
</organism>
<dbReference type="Gene3D" id="1.25.40.20">
    <property type="entry name" value="Ankyrin repeat-containing domain"/>
    <property type="match status" value="1"/>
</dbReference>
<dbReference type="InterPro" id="IPR036770">
    <property type="entry name" value="Ankyrin_rpt-contain_sf"/>
</dbReference>
<dbReference type="InterPro" id="IPR002110">
    <property type="entry name" value="Ankyrin_rpt"/>
</dbReference>
<dbReference type="PROSITE" id="PS50297">
    <property type="entry name" value="ANK_REP_REGION"/>
    <property type="match status" value="1"/>
</dbReference>
<feature type="repeat" description="ANK" evidence="1">
    <location>
        <begin position="15"/>
        <end position="37"/>
    </location>
</feature>
<evidence type="ECO:0000313" key="3">
    <source>
        <dbReference type="Proteomes" id="UP000237347"/>
    </source>
</evidence>
<reference evidence="2 3" key="1">
    <citation type="journal article" date="2018" name="Sci. Data">
        <title>The draft genome sequence of cork oak.</title>
        <authorList>
            <person name="Ramos A.M."/>
            <person name="Usie A."/>
            <person name="Barbosa P."/>
            <person name="Barros P.M."/>
            <person name="Capote T."/>
            <person name="Chaves I."/>
            <person name="Simoes F."/>
            <person name="Abreu I."/>
            <person name="Carrasquinho I."/>
            <person name="Faro C."/>
            <person name="Guimaraes J.B."/>
            <person name="Mendonca D."/>
            <person name="Nobrega F."/>
            <person name="Rodrigues L."/>
            <person name="Saibo N.J.M."/>
            <person name="Varela M.C."/>
            <person name="Egas C."/>
            <person name="Matos J."/>
            <person name="Miguel C.M."/>
            <person name="Oliveira M.M."/>
            <person name="Ricardo C.P."/>
            <person name="Goncalves S."/>
        </authorList>
    </citation>
    <scope>NUCLEOTIDE SEQUENCE [LARGE SCALE GENOMIC DNA]</scope>
    <source>
        <strain evidence="3">cv. HL8</strain>
    </source>
</reference>
<protein>
    <submittedName>
        <fullName evidence="2">Uncharacterized protein</fullName>
    </submittedName>
</protein>
<dbReference type="SUPFAM" id="SSF48403">
    <property type="entry name" value="Ankyrin repeat"/>
    <property type="match status" value="1"/>
</dbReference>
<keyword evidence="1" id="KW-0040">ANK repeat</keyword>
<accession>A0AAW0K4A7</accession>
<sequence length="111" mass="12492">MVKKSANLPLICSSEGRTPLHIAALLGRRDMVSYLFSVTPLKDLTLDERIEIPVATITYDMYDIALKILDKDETLETANKRTLALRELARKPFAIGSTSHLSLWKRCLNSC</sequence>
<dbReference type="AlphaFoldDB" id="A0AAW0K4A7"/>
<dbReference type="EMBL" id="PKMF04000405">
    <property type="protein sequence ID" value="KAK7833500.1"/>
    <property type="molecule type" value="Genomic_DNA"/>
</dbReference>
<comment type="caution">
    <text evidence="2">The sequence shown here is derived from an EMBL/GenBank/DDBJ whole genome shotgun (WGS) entry which is preliminary data.</text>
</comment>
<dbReference type="PROSITE" id="PS50088">
    <property type="entry name" value="ANK_REPEAT"/>
    <property type="match status" value="1"/>
</dbReference>